<sequence length="350" mass="37821">MSQLPAEPRRILIVTDAWAPQVNGVVRTLQSVRAQLTAMGHVVEVIGPDRFVTLPCPTYPEIRLAMAAPGAIGRMIAGFRPDAIHLATEGPLCLAARRWCLRNNRRFTTAYHTNFPDYVQSRTGLSAEWFWPYFRWFHGPASAVLTSTPSIRAGLHRAGIHQTHHWGRGVDLSLFGPDGPAHPAFADLPRPILLHVGRVAVEKNIEAFLALDMPGSKVVVGDGPARAALEAKYPGALFLGLQTGEPLAQAYRGADLLVFPSRTDTFGLVMIEALASGTPVAAYPVMGPVDVLTPAVGAMDENLVLAAAQALTLDPVACAVYGSQFSWRRSAEEFLQSLHWLSQSPIAQAA</sequence>
<accession>A0A9X1DBA4</accession>
<dbReference type="Gene3D" id="3.40.50.2000">
    <property type="entry name" value="Glycogen Phosphorylase B"/>
    <property type="match status" value="2"/>
</dbReference>
<dbReference type="SUPFAM" id="SSF53756">
    <property type="entry name" value="UDP-Glycosyltransferase/glycogen phosphorylase"/>
    <property type="match status" value="1"/>
</dbReference>
<keyword evidence="3" id="KW-1185">Reference proteome</keyword>
<feature type="domain" description="Glycosyltransferase subfamily 4-like N-terminal" evidence="1">
    <location>
        <begin position="22"/>
        <end position="173"/>
    </location>
</feature>
<dbReference type="InterPro" id="IPR050194">
    <property type="entry name" value="Glycosyltransferase_grp1"/>
</dbReference>
<reference evidence="2" key="1">
    <citation type="submission" date="2021-05" db="EMBL/GenBank/DDBJ databases">
        <title>Genome of Sphingobium sp. strain.</title>
        <authorList>
            <person name="Fan R."/>
        </authorList>
    </citation>
    <scope>NUCLEOTIDE SEQUENCE</scope>
    <source>
        <strain evidence="2">H33</strain>
    </source>
</reference>
<proteinExistence type="predicted"/>
<comment type="caution">
    <text evidence="2">The sequence shown here is derived from an EMBL/GenBank/DDBJ whole genome shotgun (WGS) entry which is preliminary data.</text>
</comment>
<dbReference type="Pfam" id="PF13439">
    <property type="entry name" value="Glyco_transf_4"/>
    <property type="match status" value="1"/>
</dbReference>
<dbReference type="AlphaFoldDB" id="A0A9X1DBA4"/>
<dbReference type="InterPro" id="IPR028098">
    <property type="entry name" value="Glyco_trans_4-like_N"/>
</dbReference>
<dbReference type="GO" id="GO:0016757">
    <property type="term" value="F:glycosyltransferase activity"/>
    <property type="evidence" value="ECO:0007669"/>
    <property type="project" value="TreeGrafter"/>
</dbReference>
<name>A0A9X1DBA4_9SPHN</name>
<organism evidence="2 3">
    <name type="scientific">Sphingobium nicotianae</name>
    <dbReference type="NCBI Taxonomy" id="2782607"/>
    <lineage>
        <taxon>Bacteria</taxon>
        <taxon>Pseudomonadati</taxon>
        <taxon>Pseudomonadota</taxon>
        <taxon>Alphaproteobacteria</taxon>
        <taxon>Sphingomonadales</taxon>
        <taxon>Sphingomonadaceae</taxon>
        <taxon>Sphingobium</taxon>
    </lineage>
</organism>
<dbReference type="RefSeq" id="WP_214622613.1">
    <property type="nucleotide sequence ID" value="NZ_JAHGAW010000004.1"/>
</dbReference>
<evidence type="ECO:0000313" key="3">
    <source>
        <dbReference type="Proteomes" id="UP001138757"/>
    </source>
</evidence>
<dbReference type="PANTHER" id="PTHR45947:SF3">
    <property type="entry name" value="SULFOQUINOVOSYL TRANSFERASE SQD2"/>
    <property type="match status" value="1"/>
</dbReference>
<dbReference type="Proteomes" id="UP001138757">
    <property type="component" value="Unassembled WGS sequence"/>
</dbReference>
<dbReference type="CDD" id="cd03814">
    <property type="entry name" value="GT4-like"/>
    <property type="match status" value="1"/>
</dbReference>
<evidence type="ECO:0000259" key="1">
    <source>
        <dbReference type="Pfam" id="PF13439"/>
    </source>
</evidence>
<evidence type="ECO:0000313" key="2">
    <source>
        <dbReference type="EMBL" id="MBT2186880.1"/>
    </source>
</evidence>
<dbReference type="PANTHER" id="PTHR45947">
    <property type="entry name" value="SULFOQUINOVOSYL TRANSFERASE SQD2"/>
    <property type="match status" value="1"/>
</dbReference>
<dbReference type="EMBL" id="JAHGAW010000004">
    <property type="protein sequence ID" value="MBT2186880.1"/>
    <property type="molecule type" value="Genomic_DNA"/>
</dbReference>
<dbReference type="Pfam" id="PF13692">
    <property type="entry name" value="Glyco_trans_1_4"/>
    <property type="match status" value="1"/>
</dbReference>
<protein>
    <submittedName>
        <fullName evidence="2">Glycosyltransferase family 1 protein</fullName>
    </submittedName>
</protein>
<gene>
    <name evidence="2" type="ORF">KK488_07955</name>
</gene>